<evidence type="ECO:0000256" key="4">
    <source>
        <dbReference type="ARBA" id="ARBA00023027"/>
    </source>
</evidence>
<evidence type="ECO:0000313" key="8">
    <source>
        <dbReference type="EMBL" id="PEH44581.1"/>
    </source>
</evidence>
<dbReference type="Pfam" id="PF02525">
    <property type="entry name" value="Flavodoxin_2"/>
    <property type="match status" value="1"/>
</dbReference>
<dbReference type="GO" id="GO:0016652">
    <property type="term" value="F:oxidoreductase activity, acting on NAD(P)H as acceptor"/>
    <property type="evidence" value="ECO:0007669"/>
    <property type="project" value="UniProtKB-UniRule"/>
</dbReference>
<organism evidence="8 9">
    <name type="scientific">Enterococcus durans</name>
    <dbReference type="NCBI Taxonomy" id="53345"/>
    <lineage>
        <taxon>Bacteria</taxon>
        <taxon>Bacillati</taxon>
        <taxon>Bacillota</taxon>
        <taxon>Bacilli</taxon>
        <taxon>Lactobacillales</taxon>
        <taxon>Enterococcaceae</taxon>
        <taxon>Enterococcus</taxon>
    </lineage>
</organism>
<evidence type="ECO:0000256" key="5">
    <source>
        <dbReference type="ARBA" id="ARBA00048542"/>
    </source>
</evidence>
<dbReference type="GO" id="GO:0009055">
    <property type="term" value="F:electron transfer activity"/>
    <property type="evidence" value="ECO:0007669"/>
    <property type="project" value="UniProtKB-UniRule"/>
</dbReference>
<comment type="function">
    <text evidence="6">Quinone reductase that provides resistance to thiol-specific stress caused by electrophilic quinones.</text>
</comment>
<evidence type="ECO:0000256" key="2">
    <source>
        <dbReference type="ARBA" id="ARBA00022643"/>
    </source>
</evidence>
<dbReference type="EC" id="1.6.5.-" evidence="6"/>
<dbReference type="GO" id="GO:0016655">
    <property type="term" value="F:oxidoreductase activity, acting on NAD(P)H, quinone or similar compound as acceptor"/>
    <property type="evidence" value="ECO:0007669"/>
    <property type="project" value="InterPro"/>
</dbReference>
<keyword evidence="2 6" id="KW-0288">FMN</keyword>
<gene>
    <name evidence="6" type="primary">azoR</name>
    <name evidence="8" type="ORF">CRM96_05990</name>
</gene>
<reference evidence="8 9" key="1">
    <citation type="submission" date="2017-09" db="EMBL/GenBank/DDBJ databases">
        <title>FDA dAtabase for Regulatory Grade micrObial Sequences (FDA-ARGOS): Supporting development and validation of Infectious Disease Dx tests.</title>
        <authorList>
            <person name="Minogue T."/>
            <person name="Wolcott M."/>
            <person name="Wasieloski L."/>
            <person name="Aguilar W."/>
            <person name="Moore D."/>
            <person name="Tallon L.J."/>
            <person name="Sadzewicz L."/>
            <person name="Ott S."/>
            <person name="Zhao X."/>
            <person name="Nagaraj S."/>
            <person name="Vavikolanu K."/>
            <person name="Aluvathingal J."/>
            <person name="Nadendla S."/>
            <person name="Sichtig H."/>
        </authorList>
    </citation>
    <scope>NUCLEOTIDE SEQUENCE [LARGE SCALE GENOMIC DNA]</scope>
    <source>
        <strain evidence="8 9">FDAARGOS_396</strain>
    </source>
</reference>
<dbReference type="OrthoDB" id="9805013at2"/>
<comment type="caution">
    <text evidence="8">The sequence shown here is derived from an EMBL/GenBank/DDBJ whole genome shotgun (WGS) entry which is preliminary data.</text>
</comment>
<feature type="binding site" evidence="6">
    <location>
        <begin position="17"/>
        <end position="19"/>
    </location>
    <ligand>
        <name>FMN</name>
        <dbReference type="ChEBI" id="CHEBI:58210"/>
    </ligand>
</feature>
<dbReference type="HAMAP" id="MF_01216">
    <property type="entry name" value="Azoreductase_type1"/>
    <property type="match status" value="1"/>
</dbReference>
<comment type="catalytic activity">
    <reaction evidence="5">
        <text>N,N-dimethyl-1,4-phenylenediamine + anthranilate + 2 NAD(+) = 2-(4-dimethylaminophenyl)diazenylbenzoate + 2 NADH + 2 H(+)</text>
        <dbReference type="Rhea" id="RHEA:55872"/>
        <dbReference type="ChEBI" id="CHEBI:15378"/>
        <dbReference type="ChEBI" id="CHEBI:15783"/>
        <dbReference type="ChEBI" id="CHEBI:16567"/>
        <dbReference type="ChEBI" id="CHEBI:57540"/>
        <dbReference type="ChEBI" id="CHEBI:57945"/>
        <dbReference type="ChEBI" id="CHEBI:71579"/>
        <dbReference type="EC" id="1.7.1.17"/>
    </reaction>
    <physiologicalReaction direction="right-to-left" evidence="5">
        <dbReference type="Rhea" id="RHEA:55874"/>
    </physiologicalReaction>
</comment>
<comment type="subunit">
    <text evidence="6">Homodimer.</text>
</comment>
<dbReference type="PANTHER" id="PTHR43741">
    <property type="entry name" value="FMN-DEPENDENT NADH-AZOREDUCTASE 1"/>
    <property type="match status" value="1"/>
</dbReference>
<dbReference type="InterPro" id="IPR029039">
    <property type="entry name" value="Flavoprotein-like_sf"/>
</dbReference>
<dbReference type="GO" id="GO:0010181">
    <property type="term" value="F:FMN binding"/>
    <property type="evidence" value="ECO:0007669"/>
    <property type="project" value="UniProtKB-UniRule"/>
</dbReference>
<evidence type="ECO:0000313" key="9">
    <source>
        <dbReference type="Proteomes" id="UP000220669"/>
    </source>
</evidence>
<dbReference type="Proteomes" id="UP000220669">
    <property type="component" value="Unassembled WGS sequence"/>
</dbReference>
<sequence>MTTLLMVKGHPKTAEQSFSMKGFDKFLEVYRATHPDDDVQIIDVFHDDVPEIDDDMMTGWAQLQSGIAFTDLSTAAQAKITRFNELTEQFMAADKIVLANPLWNLMIPTKVKAWIDTTVITGKTLKYAATGAVGLVSGKKLLHIQANGGIYEGNDPASRYVKDIFNFIGLTDFESVYVEGQAYAPQNADVILNDALVKIENIAKTF</sequence>
<dbReference type="RefSeq" id="WP_005877093.1">
    <property type="nucleotide sequence ID" value="NZ_CABGIQ010000032.1"/>
</dbReference>
<comment type="function">
    <text evidence="6">Also exhibits azoreductase activity. Catalyzes the reductive cleavage of the azo bond in aromatic azo compounds to the corresponding amines.</text>
</comment>
<dbReference type="AlphaFoldDB" id="A0A377L2X9"/>
<comment type="similarity">
    <text evidence="6">Belongs to the azoreductase type 1 family.</text>
</comment>
<keyword evidence="3 6" id="KW-0560">Oxidoreductase</keyword>
<dbReference type="KEGG" id="edu:LIU_07425"/>
<evidence type="ECO:0000256" key="1">
    <source>
        <dbReference type="ARBA" id="ARBA00022630"/>
    </source>
</evidence>
<accession>A0A377L2X9</accession>
<dbReference type="Gene3D" id="3.40.50.360">
    <property type="match status" value="1"/>
</dbReference>
<evidence type="ECO:0000259" key="7">
    <source>
        <dbReference type="Pfam" id="PF02525"/>
    </source>
</evidence>
<evidence type="ECO:0000256" key="6">
    <source>
        <dbReference type="HAMAP-Rule" id="MF_01216"/>
    </source>
</evidence>
<feature type="domain" description="Flavodoxin-like fold" evidence="7">
    <location>
        <begin position="3"/>
        <end position="199"/>
    </location>
</feature>
<dbReference type="EC" id="1.7.1.17" evidence="6"/>
<dbReference type="EMBL" id="PDEB01000004">
    <property type="protein sequence ID" value="PEH44581.1"/>
    <property type="molecule type" value="Genomic_DNA"/>
</dbReference>
<name>A0A377L2X9_9ENTE</name>
<protein>
    <recommendedName>
        <fullName evidence="6">FMN dependent NADH:quinone oxidoreductase</fullName>
        <ecNumber evidence="6">1.6.5.-</ecNumber>
    </recommendedName>
    <alternativeName>
        <fullName evidence="6">Azo-dye reductase</fullName>
    </alternativeName>
    <alternativeName>
        <fullName evidence="6">FMN-dependent NADH-azo compound oxidoreductase</fullName>
    </alternativeName>
    <alternativeName>
        <fullName evidence="6">FMN-dependent NADH-azoreductase</fullName>
        <ecNumber evidence="6">1.7.1.17</ecNumber>
    </alternativeName>
</protein>
<dbReference type="PANTHER" id="PTHR43741:SF7">
    <property type="entry name" value="FMN-DEPENDENT NADH:QUINONE OXIDOREDUCTASE"/>
    <property type="match status" value="1"/>
</dbReference>
<dbReference type="InterPro" id="IPR003680">
    <property type="entry name" value="Flavodoxin_fold"/>
</dbReference>
<dbReference type="InterPro" id="IPR023048">
    <property type="entry name" value="NADH:quinone_OxRdtase_FMN_depd"/>
</dbReference>
<keyword evidence="4 6" id="KW-0520">NAD</keyword>
<keyword evidence="1 6" id="KW-0285">Flavoprotein</keyword>
<proteinExistence type="inferred from homology"/>
<comment type="cofactor">
    <cofactor evidence="6">
        <name>FMN</name>
        <dbReference type="ChEBI" id="CHEBI:58210"/>
    </cofactor>
    <text evidence="6">Binds 1 FMN per subunit.</text>
</comment>
<dbReference type="SUPFAM" id="SSF52218">
    <property type="entry name" value="Flavoproteins"/>
    <property type="match status" value="1"/>
</dbReference>
<evidence type="ECO:0000256" key="3">
    <source>
        <dbReference type="ARBA" id="ARBA00023002"/>
    </source>
</evidence>
<dbReference type="InterPro" id="IPR050104">
    <property type="entry name" value="FMN-dep_NADH:Q_OxRdtase_AzoR1"/>
</dbReference>
<comment type="catalytic activity">
    <reaction evidence="6">
        <text>2 a quinone + NADH + H(+) = 2 a 1,4-benzosemiquinone + NAD(+)</text>
        <dbReference type="Rhea" id="RHEA:65952"/>
        <dbReference type="ChEBI" id="CHEBI:15378"/>
        <dbReference type="ChEBI" id="CHEBI:57540"/>
        <dbReference type="ChEBI" id="CHEBI:57945"/>
        <dbReference type="ChEBI" id="CHEBI:132124"/>
        <dbReference type="ChEBI" id="CHEBI:134225"/>
    </reaction>
</comment>
<comment type="caution">
    <text evidence="6">Lacks conserved residue(s) required for the propagation of feature annotation.</text>
</comment>